<sequence length="183" mass="20979">MRKSLFRPALMSLISLIFFILSALYCSGFNFISKNTSSTYSITTQPNVDQIKLQQLKAQIGFFKNVLDEFGADTREQVVELWVRAEETRNGVFHYAVSCDKLKKETIEKWGKPEENFWIIGGSSPWLDKYEVINEKKLNDSTYEIKIKYYWTTSAGPSEPTQDTLTIIKSNGKWCVESVTSSS</sequence>
<dbReference type="AlphaFoldDB" id="A0A6I6ET00"/>
<gene>
    <name evidence="1" type="ORF">GOM49_01025</name>
</gene>
<accession>A0A6I6ET00</accession>
<protein>
    <submittedName>
        <fullName evidence="1">Uncharacterized protein</fullName>
    </submittedName>
</protein>
<reference evidence="1 2" key="1">
    <citation type="submission" date="2019-12" db="EMBL/GenBank/DDBJ databases">
        <title>Genome sequenceing of Clostridium bovifaecis.</title>
        <authorList>
            <person name="Yao Y."/>
        </authorList>
    </citation>
    <scope>NUCLEOTIDE SEQUENCE [LARGE SCALE GENOMIC DNA]</scope>
    <source>
        <strain evidence="1 2">BXX</strain>
    </source>
</reference>
<name>A0A6I6ET00_9CLOT</name>
<dbReference type="EMBL" id="CP046522">
    <property type="protein sequence ID" value="QGU93896.1"/>
    <property type="molecule type" value="Genomic_DNA"/>
</dbReference>
<keyword evidence="2" id="KW-1185">Reference proteome</keyword>
<evidence type="ECO:0000313" key="2">
    <source>
        <dbReference type="Proteomes" id="UP000422764"/>
    </source>
</evidence>
<organism evidence="1 2">
    <name type="scientific">Clostridium bovifaecis</name>
    <dbReference type="NCBI Taxonomy" id="2184719"/>
    <lineage>
        <taxon>Bacteria</taxon>
        <taxon>Bacillati</taxon>
        <taxon>Bacillota</taxon>
        <taxon>Clostridia</taxon>
        <taxon>Eubacteriales</taxon>
        <taxon>Clostridiaceae</taxon>
        <taxon>Clostridium</taxon>
    </lineage>
</organism>
<dbReference type="Proteomes" id="UP000422764">
    <property type="component" value="Chromosome"/>
</dbReference>
<evidence type="ECO:0000313" key="1">
    <source>
        <dbReference type="EMBL" id="QGU93896.1"/>
    </source>
</evidence>
<proteinExistence type="predicted"/>